<dbReference type="InterPro" id="IPR010052">
    <property type="entry name" value="T2SS_protein-GspI"/>
</dbReference>
<dbReference type="STRING" id="163359.A9R16_15510"/>
<dbReference type="SUPFAM" id="SSF54523">
    <property type="entry name" value="Pili subunits"/>
    <property type="match status" value="1"/>
</dbReference>
<organism evidence="10 11">
    <name type="scientific">Acidiferrobacter thiooxydans</name>
    <dbReference type="NCBI Taxonomy" id="163359"/>
    <lineage>
        <taxon>Bacteria</taxon>
        <taxon>Pseudomonadati</taxon>
        <taxon>Pseudomonadota</taxon>
        <taxon>Gammaproteobacteria</taxon>
        <taxon>Acidiferrobacterales</taxon>
        <taxon>Acidiferrobacteraceae</taxon>
        <taxon>Acidiferrobacter</taxon>
    </lineage>
</organism>
<keyword evidence="5 9" id="KW-0997">Cell inner membrane</keyword>
<reference evidence="10 11" key="1">
    <citation type="submission" date="2018-02" db="EMBL/GenBank/DDBJ databases">
        <title>Insights into the biology of acidophilic members of the Acidiferrobacteraceae family derived from comparative genomic analyses.</title>
        <authorList>
            <person name="Issotta F."/>
            <person name="Thyssen C."/>
            <person name="Mena C."/>
            <person name="Moya A."/>
            <person name="Bellenberg S."/>
            <person name="Sproer C."/>
            <person name="Covarrubias P.C."/>
            <person name="Sand W."/>
            <person name="Quatrini R."/>
            <person name="Vera M."/>
        </authorList>
    </citation>
    <scope>NUCLEOTIDE SEQUENCE [LARGE SCALE GENOMIC DNA]</scope>
    <source>
        <strain evidence="11">m-1</strain>
    </source>
</reference>
<evidence type="ECO:0000256" key="2">
    <source>
        <dbReference type="ARBA" id="ARBA00008358"/>
    </source>
</evidence>
<dbReference type="GO" id="GO:0015627">
    <property type="term" value="C:type II protein secretion system complex"/>
    <property type="evidence" value="ECO:0007669"/>
    <property type="project" value="UniProtKB-UniRule"/>
</dbReference>
<evidence type="ECO:0000256" key="1">
    <source>
        <dbReference type="ARBA" id="ARBA00004377"/>
    </source>
</evidence>
<gene>
    <name evidence="10" type="primary">gspI</name>
    <name evidence="10" type="ORF">C4900_11395</name>
</gene>
<dbReference type="InterPro" id="IPR012902">
    <property type="entry name" value="N_methyl_site"/>
</dbReference>
<dbReference type="InterPro" id="IPR045584">
    <property type="entry name" value="Pilin-like"/>
</dbReference>
<dbReference type="AlphaFoldDB" id="A0A1C2FZJ5"/>
<evidence type="ECO:0000313" key="10">
    <source>
        <dbReference type="EMBL" id="RCN56421.1"/>
    </source>
</evidence>
<evidence type="ECO:0000256" key="4">
    <source>
        <dbReference type="ARBA" id="ARBA00022481"/>
    </source>
</evidence>
<dbReference type="NCBIfam" id="TIGR01707">
    <property type="entry name" value="gspI"/>
    <property type="match status" value="1"/>
</dbReference>
<dbReference type="EMBL" id="PSYR01000002">
    <property type="protein sequence ID" value="RCN56421.1"/>
    <property type="molecule type" value="Genomic_DNA"/>
</dbReference>
<keyword evidence="7" id="KW-1133">Transmembrane helix</keyword>
<dbReference type="NCBIfam" id="TIGR02532">
    <property type="entry name" value="IV_pilin_GFxxxE"/>
    <property type="match status" value="1"/>
</dbReference>
<name>A0A1C2FZJ5_9GAMM</name>
<dbReference type="PANTHER" id="PTHR38779">
    <property type="entry name" value="TYPE II SECRETION SYSTEM PROTEIN I-RELATED"/>
    <property type="match status" value="1"/>
</dbReference>
<dbReference type="OrthoDB" id="6121517at2"/>
<evidence type="ECO:0000256" key="9">
    <source>
        <dbReference type="RuleBase" id="RU368030"/>
    </source>
</evidence>
<comment type="PTM">
    <text evidence="9">Cleaved by prepilin peptidase.</text>
</comment>
<dbReference type="Pfam" id="PF07963">
    <property type="entry name" value="N_methyl"/>
    <property type="match status" value="1"/>
</dbReference>
<evidence type="ECO:0000313" key="11">
    <source>
        <dbReference type="Proteomes" id="UP000253250"/>
    </source>
</evidence>
<keyword evidence="3" id="KW-1003">Cell membrane</keyword>
<evidence type="ECO:0000256" key="5">
    <source>
        <dbReference type="ARBA" id="ARBA00022519"/>
    </source>
</evidence>
<dbReference type="InterPro" id="IPR003413">
    <property type="entry name" value="T2SS_GspI_C"/>
</dbReference>
<dbReference type="Proteomes" id="UP000253250">
    <property type="component" value="Unassembled WGS sequence"/>
</dbReference>
<evidence type="ECO:0000256" key="3">
    <source>
        <dbReference type="ARBA" id="ARBA00022475"/>
    </source>
</evidence>
<keyword evidence="6" id="KW-0812">Transmembrane</keyword>
<comment type="subcellular location">
    <subcellularLocation>
        <location evidence="1 9">Cell inner membrane</location>
        <topology evidence="1 9">Single-pass membrane protein</topology>
    </subcellularLocation>
</comment>
<dbReference type="Gene3D" id="3.30.1300.30">
    <property type="entry name" value="GSPII I/J protein-like"/>
    <property type="match status" value="1"/>
</dbReference>
<dbReference type="GO" id="GO:0005886">
    <property type="term" value="C:plasma membrane"/>
    <property type="evidence" value="ECO:0007669"/>
    <property type="project" value="UniProtKB-SubCell"/>
</dbReference>
<evidence type="ECO:0000256" key="8">
    <source>
        <dbReference type="ARBA" id="ARBA00023136"/>
    </source>
</evidence>
<keyword evidence="8" id="KW-0472">Membrane</keyword>
<keyword evidence="4 9" id="KW-0488">Methylation</keyword>
<dbReference type="PROSITE" id="PS00409">
    <property type="entry name" value="PROKAR_NTER_METHYL"/>
    <property type="match status" value="1"/>
</dbReference>
<dbReference type="PANTHER" id="PTHR38779:SF2">
    <property type="entry name" value="TYPE II SECRETION SYSTEM PROTEIN I-RELATED"/>
    <property type="match status" value="1"/>
</dbReference>
<comment type="function">
    <text evidence="9">Component of the type II secretion system required for the energy-dependent secretion of extracellular factors such as proteases and toxins from the periplasm.</text>
</comment>
<protein>
    <recommendedName>
        <fullName evidence="9">Type II secretion system protein I</fullName>
        <shortName evidence="9">T2SS minor pseudopilin I</shortName>
    </recommendedName>
</protein>
<evidence type="ECO:0000256" key="7">
    <source>
        <dbReference type="ARBA" id="ARBA00022989"/>
    </source>
</evidence>
<accession>A0A1C2FZJ5</accession>
<comment type="subunit">
    <text evidence="9">Type II secretion is composed of four main components: the outer membrane complex, the inner membrane complex, the cytoplasmic secretion ATPase and the periplasm-spanning pseudopilus.</text>
</comment>
<evidence type="ECO:0000256" key="6">
    <source>
        <dbReference type="ARBA" id="ARBA00022692"/>
    </source>
</evidence>
<dbReference type="Pfam" id="PF02501">
    <property type="entry name" value="T2SSI"/>
    <property type="match status" value="1"/>
</dbReference>
<dbReference type="GO" id="GO:0015628">
    <property type="term" value="P:protein secretion by the type II secretion system"/>
    <property type="evidence" value="ECO:0007669"/>
    <property type="project" value="UniProtKB-UniRule"/>
</dbReference>
<keyword evidence="11" id="KW-1185">Reference proteome</keyword>
<proteinExistence type="inferred from homology"/>
<sequence length="130" mass="14880">MMMDMSKAWRAARCEGFTLIEVLVALFILAIALAAVMRNLTGAITTTGALRDRTLALWVAENRLARVEAIVHWPPLGRRHTKAREDGRRFRVVTKVVTTPLPEIRRVRITVRRARRPQVLMRLVGFVRKP</sequence>
<comment type="similarity">
    <text evidence="2 9">Belongs to the GSP I family.</text>
</comment>
<comment type="caution">
    <text evidence="10">The sequence shown here is derived from an EMBL/GenBank/DDBJ whole genome shotgun (WGS) entry which is preliminary data.</text>
</comment>